<evidence type="ECO:0000256" key="1">
    <source>
        <dbReference type="SAM" id="MobiDB-lite"/>
    </source>
</evidence>
<name>A0A8K0SJB0_9HYPO</name>
<feature type="region of interest" description="Disordered" evidence="1">
    <location>
        <begin position="339"/>
        <end position="415"/>
    </location>
</feature>
<dbReference type="AlphaFoldDB" id="A0A8K0SJB0"/>
<dbReference type="OrthoDB" id="5138970at2759"/>
<evidence type="ECO:0000313" key="2">
    <source>
        <dbReference type="EMBL" id="KAH7304707.1"/>
    </source>
</evidence>
<proteinExistence type="predicted"/>
<protein>
    <submittedName>
        <fullName evidence="2">Uncharacterized protein</fullName>
    </submittedName>
</protein>
<comment type="caution">
    <text evidence="2">The sequence shown here is derived from an EMBL/GenBank/DDBJ whole genome shotgun (WGS) entry which is preliminary data.</text>
</comment>
<feature type="compositionally biased region" description="Polar residues" evidence="1">
    <location>
        <begin position="404"/>
        <end position="415"/>
    </location>
</feature>
<organism evidence="2 3">
    <name type="scientific">Stachybotrys elegans</name>
    <dbReference type="NCBI Taxonomy" id="80388"/>
    <lineage>
        <taxon>Eukaryota</taxon>
        <taxon>Fungi</taxon>
        <taxon>Dikarya</taxon>
        <taxon>Ascomycota</taxon>
        <taxon>Pezizomycotina</taxon>
        <taxon>Sordariomycetes</taxon>
        <taxon>Hypocreomycetidae</taxon>
        <taxon>Hypocreales</taxon>
        <taxon>Stachybotryaceae</taxon>
        <taxon>Stachybotrys</taxon>
    </lineage>
</organism>
<dbReference type="Proteomes" id="UP000813444">
    <property type="component" value="Unassembled WGS sequence"/>
</dbReference>
<evidence type="ECO:0000313" key="3">
    <source>
        <dbReference type="Proteomes" id="UP000813444"/>
    </source>
</evidence>
<dbReference type="EMBL" id="JAGPNK010000021">
    <property type="protein sequence ID" value="KAH7304707.1"/>
    <property type="molecule type" value="Genomic_DNA"/>
</dbReference>
<accession>A0A8K0SJB0</accession>
<sequence length="415" mass="47212">MEELQQSLDQALRLHFGLIESRTNRQDQWYKRRIDGFRKTHGDSYPIILTPKDAKDDWVPQLQRAAALFSNHIQQAPGQYGKHLSSIDPSRNSKLFEDSILDMPSVILPPGNPDGWPLKPVMQKLPFWTTASRTDPIRYETQSHAVKGLLERGQIDALLNLARLNDTCIKDVALKNPREWYPLQHLGPGWISIIDEALQVYFFVTILTVFSGFLSRPEQLHRWVAFGMAPLSVPFGFPFGKATGSADKPDKPESRIQLGREALDKCIIQCLQILRHTNLLCLACSLPSINWEERFINSFMHFVGFEAWNRQREGESYLGCELNKTKNAKWLRDSIKQKEREETSTALPVAKANRPQDPLLLHDARESSGSEGGEEDEPGDGLGDELARLEMEEVTYGRKRSTKYQRSASTQTAGR</sequence>
<gene>
    <name evidence="2" type="ORF">B0I35DRAFT_444784</name>
</gene>
<feature type="compositionally biased region" description="Acidic residues" evidence="1">
    <location>
        <begin position="372"/>
        <end position="383"/>
    </location>
</feature>
<keyword evidence="3" id="KW-1185">Reference proteome</keyword>
<reference evidence="2" key="1">
    <citation type="journal article" date="2021" name="Nat. Commun.">
        <title>Genetic determinants of endophytism in the Arabidopsis root mycobiome.</title>
        <authorList>
            <person name="Mesny F."/>
            <person name="Miyauchi S."/>
            <person name="Thiergart T."/>
            <person name="Pickel B."/>
            <person name="Atanasova L."/>
            <person name="Karlsson M."/>
            <person name="Huettel B."/>
            <person name="Barry K.W."/>
            <person name="Haridas S."/>
            <person name="Chen C."/>
            <person name="Bauer D."/>
            <person name="Andreopoulos W."/>
            <person name="Pangilinan J."/>
            <person name="LaButti K."/>
            <person name="Riley R."/>
            <person name="Lipzen A."/>
            <person name="Clum A."/>
            <person name="Drula E."/>
            <person name="Henrissat B."/>
            <person name="Kohler A."/>
            <person name="Grigoriev I.V."/>
            <person name="Martin F.M."/>
            <person name="Hacquard S."/>
        </authorList>
    </citation>
    <scope>NUCLEOTIDE SEQUENCE</scope>
    <source>
        <strain evidence="2">MPI-CAGE-CH-0235</strain>
    </source>
</reference>